<gene>
    <name evidence="1" type="ORF">E4K63_06805</name>
</gene>
<dbReference type="EMBL" id="CP038241">
    <property type="protein sequence ID" value="QIV96550.1"/>
    <property type="molecule type" value="Genomic_DNA"/>
</dbReference>
<dbReference type="InterPro" id="IPR036388">
    <property type="entry name" value="WH-like_DNA-bd_sf"/>
</dbReference>
<evidence type="ECO:0000313" key="2">
    <source>
        <dbReference type="Proteomes" id="UP000502004"/>
    </source>
</evidence>
<accession>A0AAE6YIF7</accession>
<dbReference type="Proteomes" id="UP000502004">
    <property type="component" value="Chromosome"/>
</dbReference>
<proteinExistence type="predicted"/>
<evidence type="ECO:0000313" key="1">
    <source>
        <dbReference type="EMBL" id="QIV96550.1"/>
    </source>
</evidence>
<keyword evidence="2" id="KW-1185">Reference proteome</keyword>
<dbReference type="Gene3D" id="1.10.10.10">
    <property type="entry name" value="Winged helix-like DNA-binding domain superfamily/Winged helix DNA-binding domain"/>
    <property type="match status" value="1"/>
</dbReference>
<reference evidence="1 2" key="1">
    <citation type="submission" date="2019-03" db="EMBL/GenBank/DDBJ databases">
        <title>Complete Genome Sequence of Allofrancisella inopinata Strain SYSU YG23 Isolated from Water-Cooling Systems in China.</title>
        <authorList>
            <person name="Ohrman C."/>
            <person name="Uneklint I."/>
            <person name="Sjodin A."/>
        </authorList>
    </citation>
    <scope>NUCLEOTIDE SEQUENCE [LARGE SCALE GENOMIC DNA]</scope>
    <source>
        <strain evidence="1 2">SYSU YG23</strain>
    </source>
</reference>
<dbReference type="KEGG" id="aii:E4K63_06805"/>
<organism evidence="1 2">
    <name type="scientific">Allofrancisella inopinata</name>
    <dbReference type="NCBI Taxonomy" id="1085647"/>
    <lineage>
        <taxon>Bacteria</taxon>
        <taxon>Pseudomonadati</taxon>
        <taxon>Pseudomonadota</taxon>
        <taxon>Gammaproteobacteria</taxon>
        <taxon>Thiotrichales</taxon>
        <taxon>Francisellaceae</taxon>
        <taxon>Allofrancisella</taxon>
    </lineage>
</organism>
<dbReference type="AlphaFoldDB" id="A0AAE6YIF7"/>
<evidence type="ECO:0008006" key="3">
    <source>
        <dbReference type="Google" id="ProtNLM"/>
    </source>
</evidence>
<name>A0AAE6YIF7_9GAMM</name>
<sequence length="149" mass="17550">MRIPYENEFIIKKSILKAIEKNASPAKLASSFGISKSTIYKYRRALRDQGFVKKNENGIYVIVVNKFSIQHPTEEFDNSFSLAIETCTPAKYTKIKDTSMRDDIEQRLQSKVEEMRMRKTKQEHDNEKGVFKKLLRKFKKNNNPYKSIY</sequence>
<dbReference type="RefSeq" id="WP_133942011.1">
    <property type="nucleotide sequence ID" value="NZ_CP038241.1"/>
</dbReference>
<protein>
    <recommendedName>
        <fullName evidence="3">Helix-turn-helix type 11 domain-containing protein</fullName>
    </recommendedName>
</protein>